<proteinExistence type="predicted"/>
<dbReference type="AlphaFoldDB" id="A0A8J3G5T6"/>
<feature type="compositionally biased region" description="Basic and acidic residues" evidence="1">
    <location>
        <begin position="9"/>
        <end position="18"/>
    </location>
</feature>
<evidence type="ECO:0000256" key="1">
    <source>
        <dbReference type="SAM" id="MobiDB-lite"/>
    </source>
</evidence>
<reference evidence="2" key="1">
    <citation type="journal article" date="2014" name="Int. J. Syst. Evol. Microbiol.">
        <title>Complete genome sequence of Corynebacterium casei LMG S-19264T (=DSM 44701T), isolated from a smear-ripened cheese.</title>
        <authorList>
            <consortium name="US DOE Joint Genome Institute (JGI-PGF)"/>
            <person name="Walter F."/>
            <person name="Albersmeier A."/>
            <person name="Kalinowski J."/>
            <person name="Ruckert C."/>
        </authorList>
    </citation>
    <scope>NUCLEOTIDE SEQUENCE</scope>
    <source>
        <strain evidence="2">KCTC 23224</strain>
    </source>
</reference>
<comment type="caution">
    <text evidence="2">The sequence shown here is derived from an EMBL/GenBank/DDBJ whole genome shotgun (WGS) entry which is preliminary data.</text>
</comment>
<accession>A0A8J3G5T6</accession>
<gene>
    <name evidence="2" type="ORF">GCM10008106_21610</name>
</gene>
<dbReference type="RefSeq" id="WP_189582072.1">
    <property type="nucleotide sequence ID" value="NZ_BMYF01000012.1"/>
</dbReference>
<protein>
    <submittedName>
        <fullName evidence="2">Uncharacterized protein</fullName>
    </submittedName>
</protein>
<dbReference type="EMBL" id="BMYF01000012">
    <property type="protein sequence ID" value="GHB40105.1"/>
    <property type="molecule type" value="Genomic_DNA"/>
</dbReference>
<keyword evidence="3" id="KW-1185">Reference proteome</keyword>
<dbReference type="Proteomes" id="UP000642809">
    <property type="component" value="Unassembled WGS sequence"/>
</dbReference>
<reference evidence="2" key="2">
    <citation type="submission" date="2020-09" db="EMBL/GenBank/DDBJ databases">
        <authorList>
            <person name="Sun Q."/>
            <person name="Kim S."/>
        </authorList>
    </citation>
    <scope>NUCLEOTIDE SEQUENCE</scope>
    <source>
        <strain evidence="2">KCTC 23224</strain>
    </source>
</reference>
<name>A0A8J3G5T6_9BACT</name>
<organism evidence="2 3">
    <name type="scientific">Mongoliitalea lutea</name>
    <dbReference type="NCBI Taxonomy" id="849756"/>
    <lineage>
        <taxon>Bacteria</taxon>
        <taxon>Pseudomonadati</taxon>
        <taxon>Bacteroidota</taxon>
        <taxon>Cytophagia</taxon>
        <taxon>Cytophagales</taxon>
        <taxon>Cyclobacteriaceae</taxon>
        <taxon>Mongoliitalea</taxon>
    </lineage>
</organism>
<sequence>MKSKKKKPLKNEEQKTSIEEENTFDFGGLPSDIPLTKNIGCASNARPKKQEKKWKEAE</sequence>
<evidence type="ECO:0000313" key="2">
    <source>
        <dbReference type="EMBL" id="GHB40105.1"/>
    </source>
</evidence>
<evidence type="ECO:0000313" key="3">
    <source>
        <dbReference type="Proteomes" id="UP000642809"/>
    </source>
</evidence>
<feature type="region of interest" description="Disordered" evidence="1">
    <location>
        <begin position="1"/>
        <end position="58"/>
    </location>
</feature>